<evidence type="ECO:0000256" key="7">
    <source>
        <dbReference type="PIRNR" id="PIRNR004682"/>
    </source>
</evidence>
<sequence length="188" mass="20699">MTKDRKAVFLDMQGTLGGTGVDDITNFEFYPFSIEALRLLNENGILAIVITNQSNISRGIISQKDFEDKMDVLNKELAEKGVYFDDVYCCPHTREDKCTCKKPLVGLIEAAVKKHDVDIKESFVIGDMGNSDIVLARNAGAKGILVLTGVGKASLTSFRHTWEGYDADFVADDVLEAVKWILSSASIK</sequence>
<dbReference type="InterPro" id="IPR006543">
    <property type="entry name" value="Histidinol-phos"/>
</dbReference>
<dbReference type="EMBL" id="JAENHN010000010">
    <property type="protein sequence ID" value="MBK1810006.1"/>
    <property type="molecule type" value="Genomic_DNA"/>
</dbReference>
<comment type="caution">
    <text evidence="8">The sequence shown here is derived from an EMBL/GenBank/DDBJ whole genome shotgun (WGS) entry which is preliminary data.</text>
</comment>
<dbReference type="PANTHER" id="PTHR42891:SF1">
    <property type="entry name" value="D-GLYCERO-BETA-D-MANNO-HEPTOSE-1,7-BISPHOSPHATE 7-PHOSPHATASE"/>
    <property type="match status" value="1"/>
</dbReference>
<evidence type="ECO:0000313" key="9">
    <source>
        <dbReference type="Proteomes" id="UP000596739"/>
    </source>
</evidence>
<dbReference type="PANTHER" id="PTHR42891">
    <property type="entry name" value="D-GLYCERO-BETA-D-MANNO-HEPTOSE-1,7-BISPHOSPHATE 7-PHOSPHATASE"/>
    <property type="match status" value="1"/>
</dbReference>
<keyword evidence="9" id="KW-1185">Reference proteome</keyword>
<evidence type="ECO:0000256" key="2">
    <source>
        <dbReference type="ARBA" id="ARBA00022490"/>
    </source>
</evidence>
<keyword evidence="2 7" id="KW-0963">Cytoplasm</keyword>
<organism evidence="8 9">
    <name type="scientific">Clostridium yunnanense</name>
    <dbReference type="NCBI Taxonomy" id="2800325"/>
    <lineage>
        <taxon>Bacteria</taxon>
        <taxon>Bacillati</taxon>
        <taxon>Bacillota</taxon>
        <taxon>Clostridia</taxon>
        <taxon>Eubacteriales</taxon>
        <taxon>Clostridiaceae</taxon>
        <taxon>Clostridium</taxon>
    </lineage>
</organism>
<dbReference type="Gene3D" id="3.40.50.1000">
    <property type="entry name" value="HAD superfamily/HAD-like"/>
    <property type="match status" value="1"/>
</dbReference>
<comment type="similarity">
    <text evidence="7">Belongs to the gmhB family.</text>
</comment>
<dbReference type="InterPro" id="IPR004446">
    <property type="entry name" value="Heptose_bisP_phosphatase"/>
</dbReference>
<dbReference type="PIRSF" id="PIRSF004682">
    <property type="entry name" value="GmhB"/>
    <property type="match status" value="1"/>
</dbReference>
<evidence type="ECO:0000256" key="6">
    <source>
        <dbReference type="ARBA" id="ARBA00031828"/>
    </source>
</evidence>
<dbReference type="Proteomes" id="UP000596739">
    <property type="component" value="Unassembled WGS sequence"/>
</dbReference>
<dbReference type="InterPro" id="IPR036412">
    <property type="entry name" value="HAD-like_sf"/>
</dbReference>
<dbReference type="EC" id="3.1.3.-" evidence="7"/>
<keyword evidence="3" id="KW-0479">Metal-binding</keyword>
<gene>
    <name evidence="8" type="ORF">JHL18_05030</name>
</gene>
<protein>
    <recommendedName>
        <fullName evidence="6 7">D,D-heptose 1,7-bisphosphate phosphatase</fullName>
        <ecNumber evidence="7">3.1.3.-</ecNumber>
    </recommendedName>
</protein>
<name>A0ABS1EKV6_9CLOT</name>
<keyword evidence="5 7" id="KW-0119">Carbohydrate metabolism</keyword>
<evidence type="ECO:0000313" key="8">
    <source>
        <dbReference type="EMBL" id="MBK1810006.1"/>
    </source>
</evidence>
<proteinExistence type="inferred from homology"/>
<dbReference type="SUPFAM" id="SSF56784">
    <property type="entry name" value="HAD-like"/>
    <property type="match status" value="1"/>
</dbReference>
<comment type="subcellular location">
    <subcellularLocation>
        <location evidence="1 7">Cytoplasm</location>
    </subcellularLocation>
</comment>
<accession>A0ABS1EKV6</accession>
<keyword evidence="4 7" id="KW-0378">Hydrolase</keyword>
<dbReference type="RefSeq" id="WP_200266748.1">
    <property type="nucleotide sequence ID" value="NZ_JAENHN010000010.1"/>
</dbReference>
<dbReference type="Pfam" id="PF13242">
    <property type="entry name" value="Hydrolase_like"/>
    <property type="match status" value="1"/>
</dbReference>
<evidence type="ECO:0000256" key="3">
    <source>
        <dbReference type="ARBA" id="ARBA00022723"/>
    </source>
</evidence>
<dbReference type="InterPro" id="IPR006549">
    <property type="entry name" value="HAD-SF_hydro_IIIA"/>
</dbReference>
<evidence type="ECO:0000256" key="1">
    <source>
        <dbReference type="ARBA" id="ARBA00004496"/>
    </source>
</evidence>
<dbReference type="NCBIfam" id="TIGR01656">
    <property type="entry name" value="Histidinol-ppas"/>
    <property type="match status" value="1"/>
</dbReference>
<dbReference type="GO" id="GO:0016787">
    <property type="term" value="F:hydrolase activity"/>
    <property type="evidence" value="ECO:0007669"/>
    <property type="project" value="UniProtKB-KW"/>
</dbReference>
<dbReference type="InterPro" id="IPR023214">
    <property type="entry name" value="HAD_sf"/>
</dbReference>
<reference evidence="9" key="1">
    <citation type="submission" date="2021-01" db="EMBL/GenBank/DDBJ databases">
        <title>Genome public.</title>
        <authorList>
            <person name="Liu C."/>
            <person name="Sun Q."/>
        </authorList>
    </citation>
    <scope>NUCLEOTIDE SEQUENCE [LARGE SCALE GENOMIC DNA]</scope>
    <source>
        <strain evidence="9">YIM B02505</strain>
    </source>
</reference>
<evidence type="ECO:0000256" key="4">
    <source>
        <dbReference type="ARBA" id="ARBA00022801"/>
    </source>
</evidence>
<dbReference type="NCBIfam" id="TIGR01662">
    <property type="entry name" value="HAD-SF-IIIA"/>
    <property type="match status" value="1"/>
</dbReference>
<evidence type="ECO:0000256" key="5">
    <source>
        <dbReference type="ARBA" id="ARBA00023277"/>
    </source>
</evidence>